<protein>
    <recommendedName>
        <fullName evidence="2">DUF4470 domain-containing protein</fullName>
    </recommendedName>
</protein>
<evidence type="ECO:0000313" key="4">
    <source>
        <dbReference type="Proteomes" id="UP000028545"/>
    </source>
</evidence>
<dbReference type="OrthoDB" id="432970at2759"/>
<gene>
    <name evidence="3" type="ORF">SAPIO_CDS9260</name>
</gene>
<dbReference type="OMA" id="RTWKHLP"/>
<dbReference type="KEGG" id="sapo:SAPIO_CDS9260"/>
<keyword evidence="4" id="KW-1185">Reference proteome</keyword>
<dbReference type="GeneID" id="27728332"/>
<evidence type="ECO:0000313" key="3">
    <source>
        <dbReference type="EMBL" id="KEZ40203.1"/>
    </source>
</evidence>
<dbReference type="AlphaFoldDB" id="A0A084FYP1"/>
<dbReference type="EMBL" id="JOWA01000132">
    <property type="protein sequence ID" value="KEZ40203.1"/>
    <property type="molecule type" value="Genomic_DNA"/>
</dbReference>
<dbReference type="RefSeq" id="XP_016640002.1">
    <property type="nucleotide sequence ID" value="XM_016790699.1"/>
</dbReference>
<dbReference type="Proteomes" id="UP000028545">
    <property type="component" value="Unassembled WGS sequence"/>
</dbReference>
<evidence type="ECO:0000256" key="1">
    <source>
        <dbReference type="SAM" id="MobiDB-lite"/>
    </source>
</evidence>
<dbReference type="Pfam" id="PF14737">
    <property type="entry name" value="DUF4470"/>
    <property type="match status" value="1"/>
</dbReference>
<name>A0A084FYP1_PSEDA</name>
<accession>A0A084FYP1</accession>
<feature type="region of interest" description="Disordered" evidence="1">
    <location>
        <begin position="452"/>
        <end position="475"/>
    </location>
</feature>
<comment type="caution">
    <text evidence="3">The sequence shown here is derived from an EMBL/GenBank/DDBJ whole genome shotgun (WGS) entry which is preliminary data.</text>
</comment>
<dbReference type="VEuPathDB" id="FungiDB:SAPIO_CDS9260"/>
<organism evidence="3 4">
    <name type="scientific">Pseudallescheria apiosperma</name>
    <name type="common">Scedosporium apiospermum</name>
    <dbReference type="NCBI Taxonomy" id="563466"/>
    <lineage>
        <taxon>Eukaryota</taxon>
        <taxon>Fungi</taxon>
        <taxon>Dikarya</taxon>
        <taxon>Ascomycota</taxon>
        <taxon>Pezizomycotina</taxon>
        <taxon>Sordariomycetes</taxon>
        <taxon>Hypocreomycetidae</taxon>
        <taxon>Microascales</taxon>
        <taxon>Microascaceae</taxon>
        <taxon>Scedosporium</taxon>
    </lineage>
</organism>
<dbReference type="HOGENOM" id="CLU_007974_0_1_1"/>
<dbReference type="InterPro" id="IPR027974">
    <property type="entry name" value="DUF4470"/>
</dbReference>
<feature type="domain" description="DUF4470" evidence="2">
    <location>
        <begin position="15"/>
        <end position="101"/>
    </location>
</feature>
<evidence type="ECO:0000259" key="2">
    <source>
        <dbReference type="Pfam" id="PF14737"/>
    </source>
</evidence>
<sequence>MSIPAYAHLISSFYPIGNTPAVSLTQSLPLGKSADILLLGCGDARNILFTSRLDDRPLDITCCDAEDSIIARTILLLSLIIDDVKDESSGDIWNIYYHFYLDHQSHDRLRAQVQKLLGLSSSVETWRSSKYGEQIIFCDIETLDGVTNVWKFYASQSLPENRSAFEDFFKTSLEQSRKLAEKEGILQNPSAESSSDLTVGGTDHDVAKFHAYFWGHGTTDLDAEIASKATIANPSFTTPNPSVIPHYSLNPVLGFHIALAETPLAESSMVPRQTSHLQQVVEGARAEFASWCRSFRKRAANTTTLRFFAGEAIDFCHTLKSLRATGRTEQGNLYRTRLGMTPTSLDQATYGPLGSAPLLFDIIDTSTLIDDIGAINLLIATSPLLRGDSTATLYTETLTRQADSLRDLYDSLFCGHFPMLPLLLGLSPVEYWTNTSPTSAAYEGRMRVMAGADSSDSKSHQLQSRLSWKRPDTPSHLPLSSPSIEYLKFDAPVLADLLHDVYLRMLPDENLADMSGKMNLDKSQSLSKPSYHRASYVSLLRFIQSRIIIIVGWGNFVDFLTERIKDSSKCPLLASKYLQELSAQLYTPGVYPIVTLEIPRTFLPLSTHDDPVDIGSVPVHGSLHSPGPSVAKGWHDAFAAVQLGFGTLSTTGKRNSNDFAIHIANDPDGWHGKSSLFVSFMVPTRSLLLDEAESTMVSLDLRSTVTTGDKPLDRLKTTSLAVFATAIGNANRAYITCNPPNQNGSPVIPGLNRNDMISVCLNPGAVTSILVNIDDKSRALSSFMAGICVISDRLMDLFDSGCVVKLAATSPVQLQVSLDSELINITFPLPVIWKNSKGRVLRRCYCIEVICPVVTEPSRFYSPAYVYPIAFEGGTPVLRNIHYVNLQALPVIDISQRDKLEWLIGHTFTMFSARERRLWKNQELEALKGERIRVSFKDSLYSLLMQFTGLRGRKAHLFGICDSGNGDVHILLFVSAMRLDIANRSVVLDLGVIALSGKLVPVIREALAMVKSSRLCKIMVNAEVMHLWKQLLPAFVERCRTWSHRGSCEYIAAGNRAPLSVDPGKPTLCTCGNGVFPPDFKVDPLKWDRVSRLAVRAAISPVFFSALVEDLGGPV</sequence>
<proteinExistence type="predicted"/>
<reference evidence="3 4" key="1">
    <citation type="journal article" date="2014" name="Genome Announc.">
        <title>Draft genome sequence of the pathogenic fungus Scedosporium apiospermum.</title>
        <authorList>
            <person name="Vandeputte P."/>
            <person name="Ghamrawi S."/>
            <person name="Rechenmann M."/>
            <person name="Iltis A."/>
            <person name="Giraud S."/>
            <person name="Fleury M."/>
            <person name="Thornton C."/>
            <person name="Delhaes L."/>
            <person name="Meyer W."/>
            <person name="Papon N."/>
            <person name="Bouchara J.P."/>
        </authorList>
    </citation>
    <scope>NUCLEOTIDE SEQUENCE [LARGE SCALE GENOMIC DNA]</scope>
    <source>
        <strain evidence="3 4">IHEM 14462</strain>
    </source>
</reference>